<feature type="region of interest" description="Disordered" evidence="1">
    <location>
        <begin position="74"/>
        <end position="113"/>
    </location>
</feature>
<evidence type="ECO:0000256" key="1">
    <source>
        <dbReference type="SAM" id="MobiDB-lite"/>
    </source>
</evidence>
<evidence type="ECO:0000313" key="2">
    <source>
        <dbReference type="EMBL" id="KAJ8878308.1"/>
    </source>
</evidence>
<feature type="region of interest" description="Disordered" evidence="1">
    <location>
        <begin position="1"/>
        <end position="21"/>
    </location>
</feature>
<feature type="compositionally biased region" description="Basic and acidic residues" evidence="1">
    <location>
        <begin position="490"/>
        <end position="524"/>
    </location>
</feature>
<proteinExistence type="predicted"/>
<feature type="region of interest" description="Disordered" evidence="1">
    <location>
        <begin position="222"/>
        <end position="273"/>
    </location>
</feature>
<name>A0ABQ9H1X3_9NEOP</name>
<sequence length="550" mass="60810">MEQRRNARVGKIGDPRNNPPTIGIVRHESHMRNSGLGTGIFRVLNDLFSKNFDNPIIKADLPWRSRLVRHRSGMREALGSNPGSSAEMQGRGKREISEKTRRPTASYGTIPTCENPVTRPGIEACSPWWEASVLIAQPPRPHKIECSGNTRAKLGVSGCSYLRCPWRRRSRSSCADLGNFTRRAPGLPLMITQPPTRRLPRDVTRSALAPCCRHIDCPSLSPPAPDTRSVESGRRRAAHASPEMPEWKRRRPSGGGTNPPTPLLVQSRGGRSEVRTCRENSLHTHRSSQACRAEEGPSREWNRMAWDSTMLPSRESPVGAQWSVAIWQKPPAVVRGAVYRPSGQTATGGSLIASTGNHNENGDVAKCCKQGHCALNVQGRIWVYSIHRHLLADSDMLVYNPPLTAHYTEQETHSREQIYFVSLSPDDESMELRGADVNGLLIHLQDCYVAKTSPMSGNGALRPPRPWWAGDSRVGPHNDGADEGVSKASMEQRRDARTGKTGEPRENPLTSDIDRHDSPARKSGSDLAGNRTQFPYVGGEYTNHTTTIGW</sequence>
<feature type="region of interest" description="Disordered" evidence="1">
    <location>
        <begin position="454"/>
        <end position="550"/>
    </location>
</feature>
<evidence type="ECO:0000313" key="3">
    <source>
        <dbReference type="Proteomes" id="UP001159363"/>
    </source>
</evidence>
<comment type="caution">
    <text evidence="2">The sequence shown here is derived from an EMBL/GenBank/DDBJ whole genome shotgun (WGS) entry which is preliminary data.</text>
</comment>
<gene>
    <name evidence="2" type="ORF">PR048_018885</name>
</gene>
<dbReference type="EMBL" id="JARBHB010000007">
    <property type="protein sequence ID" value="KAJ8878308.1"/>
    <property type="molecule type" value="Genomic_DNA"/>
</dbReference>
<organism evidence="2 3">
    <name type="scientific">Dryococelus australis</name>
    <dbReference type="NCBI Taxonomy" id="614101"/>
    <lineage>
        <taxon>Eukaryota</taxon>
        <taxon>Metazoa</taxon>
        <taxon>Ecdysozoa</taxon>
        <taxon>Arthropoda</taxon>
        <taxon>Hexapoda</taxon>
        <taxon>Insecta</taxon>
        <taxon>Pterygota</taxon>
        <taxon>Neoptera</taxon>
        <taxon>Polyneoptera</taxon>
        <taxon>Phasmatodea</taxon>
        <taxon>Verophasmatodea</taxon>
        <taxon>Anareolatae</taxon>
        <taxon>Phasmatidae</taxon>
        <taxon>Eurycanthinae</taxon>
        <taxon>Dryococelus</taxon>
    </lineage>
</organism>
<reference evidence="2 3" key="1">
    <citation type="submission" date="2023-02" db="EMBL/GenBank/DDBJ databases">
        <title>LHISI_Scaffold_Assembly.</title>
        <authorList>
            <person name="Stuart O.P."/>
            <person name="Cleave R."/>
            <person name="Magrath M.J.L."/>
            <person name="Mikheyev A.S."/>
        </authorList>
    </citation>
    <scope>NUCLEOTIDE SEQUENCE [LARGE SCALE GENOMIC DNA]</scope>
    <source>
        <strain evidence="2">Daus_M_001</strain>
        <tissue evidence="2">Leg muscle</tissue>
    </source>
</reference>
<keyword evidence="3" id="KW-1185">Reference proteome</keyword>
<protein>
    <submittedName>
        <fullName evidence="2">Uncharacterized protein</fullName>
    </submittedName>
</protein>
<dbReference type="Proteomes" id="UP001159363">
    <property type="component" value="Chromosome 6"/>
</dbReference>
<accession>A0ABQ9H1X3</accession>
<feature type="compositionally biased region" description="Basic and acidic residues" evidence="1">
    <location>
        <begin position="90"/>
        <end position="101"/>
    </location>
</feature>